<dbReference type="Gene3D" id="2.40.30.10">
    <property type="entry name" value="Translation factors"/>
    <property type="match status" value="1"/>
</dbReference>
<dbReference type="PANTHER" id="PTHR42854:SF3">
    <property type="entry name" value="EUKARYOTIC TRANSLATION INITIATION FACTOR 2 SUBUNIT 3-RELATED"/>
    <property type="match status" value="1"/>
</dbReference>
<evidence type="ECO:0000256" key="1">
    <source>
        <dbReference type="ARBA" id="ARBA00022741"/>
    </source>
</evidence>
<protein>
    <submittedName>
        <fullName evidence="5">Translation initiation factor IF-2 subunit gamma</fullName>
    </submittedName>
</protein>
<dbReference type="InterPro" id="IPR004161">
    <property type="entry name" value="EFTu-like_2"/>
</dbReference>
<evidence type="ECO:0000259" key="4">
    <source>
        <dbReference type="Pfam" id="PF03144"/>
    </source>
</evidence>
<reference evidence="5 6" key="1">
    <citation type="submission" date="2018-06" db="EMBL/GenBank/DDBJ databases">
        <title>Combined omics and stable isotope probing to characterize newly discovered Mariana Back-Arc vent microbial communities.</title>
        <authorList>
            <person name="Trembath-Reichert E."/>
            <person name="Huber J.A."/>
        </authorList>
    </citation>
    <scope>NUCLEOTIDE SEQUENCE [LARGE SCALE GENOMIC DNA]</scope>
    <source>
        <strain evidence="5">MAG 63_2</strain>
    </source>
</reference>
<keyword evidence="2" id="KW-0648">Protein biosynthesis</keyword>
<proteinExistence type="predicted"/>
<sequence length="90" mass="9436">KGGVLGGSLIQGTLRVGDEVEILPGLGSKQHPERYKEPIRTRVTSIVSGGKSYEEVHAGGLLGVGTSLDPALTKSDNISGKIKTHDEKTL</sequence>
<accession>A0A432G602</accession>
<feature type="domain" description="Translation elongation factor EFTu-like" evidence="4">
    <location>
        <begin position="2"/>
        <end position="69"/>
    </location>
</feature>
<keyword evidence="3" id="KW-0342">GTP-binding</keyword>
<feature type="non-terminal residue" evidence="5">
    <location>
        <position position="1"/>
    </location>
</feature>
<evidence type="ECO:0000256" key="2">
    <source>
        <dbReference type="ARBA" id="ARBA00022917"/>
    </source>
</evidence>
<dbReference type="InterPro" id="IPR009000">
    <property type="entry name" value="Transl_B-barrel_sf"/>
</dbReference>
<dbReference type="PANTHER" id="PTHR42854">
    <property type="entry name" value="EUKARYOTIC TRANSLATION INITIATION FACTOR 2 SUBUNIT 3 FAMILY MEMBER"/>
    <property type="match status" value="1"/>
</dbReference>
<keyword evidence="5" id="KW-0396">Initiation factor</keyword>
<dbReference type="GO" id="GO:0005525">
    <property type="term" value="F:GTP binding"/>
    <property type="evidence" value="ECO:0007669"/>
    <property type="project" value="UniProtKB-KW"/>
</dbReference>
<comment type="caution">
    <text evidence="5">The sequence shown here is derived from an EMBL/GenBank/DDBJ whole genome shotgun (WGS) entry which is preliminary data.</text>
</comment>
<dbReference type="GO" id="GO:0001731">
    <property type="term" value="P:formation of translation preinitiation complex"/>
    <property type="evidence" value="ECO:0007669"/>
    <property type="project" value="TreeGrafter"/>
</dbReference>
<dbReference type="InterPro" id="IPR050543">
    <property type="entry name" value="eIF2G"/>
</dbReference>
<dbReference type="Proteomes" id="UP000286732">
    <property type="component" value="Unassembled WGS sequence"/>
</dbReference>
<gene>
    <name evidence="5" type="ORF">DSY98_06530</name>
</gene>
<dbReference type="GO" id="GO:0003743">
    <property type="term" value="F:translation initiation factor activity"/>
    <property type="evidence" value="ECO:0007669"/>
    <property type="project" value="UniProtKB-KW"/>
</dbReference>
<dbReference type="AlphaFoldDB" id="A0A432G602"/>
<organism evidence="5 6">
    <name type="scientific">SAR324 cluster bacterium</name>
    <dbReference type="NCBI Taxonomy" id="2024889"/>
    <lineage>
        <taxon>Bacteria</taxon>
        <taxon>Deltaproteobacteria</taxon>
        <taxon>SAR324 cluster</taxon>
    </lineage>
</organism>
<dbReference type="GO" id="GO:0005829">
    <property type="term" value="C:cytosol"/>
    <property type="evidence" value="ECO:0007669"/>
    <property type="project" value="TreeGrafter"/>
</dbReference>
<dbReference type="SUPFAM" id="SSF50447">
    <property type="entry name" value="Translation proteins"/>
    <property type="match status" value="1"/>
</dbReference>
<evidence type="ECO:0000313" key="5">
    <source>
        <dbReference type="EMBL" id="RTZ79015.1"/>
    </source>
</evidence>
<name>A0A432G602_9DELT</name>
<dbReference type="Pfam" id="PF03144">
    <property type="entry name" value="GTP_EFTU_D2"/>
    <property type="match status" value="1"/>
</dbReference>
<dbReference type="GO" id="GO:0000049">
    <property type="term" value="F:tRNA binding"/>
    <property type="evidence" value="ECO:0007669"/>
    <property type="project" value="TreeGrafter"/>
</dbReference>
<evidence type="ECO:0000256" key="3">
    <source>
        <dbReference type="ARBA" id="ARBA00023134"/>
    </source>
</evidence>
<keyword evidence="1" id="KW-0547">Nucleotide-binding</keyword>
<evidence type="ECO:0000313" key="6">
    <source>
        <dbReference type="Proteomes" id="UP000286732"/>
    </source>
</evidence>
<dbReference type="EMBL" id="QNZM01000252">
    <property type="protein sequence ID" value="RTZ79015.1"/>
    <property type="molecule type" value="Genomic_DNA"/>
</dbReference>